<sequence length="158" mass="17292">MTNGRETDPYLSFRFVVLVGPKEVAGFSEVSGLTMEVETEEYQEGGLNSHTHRLPTRVTQSTVTLRHGLGNSPLLYAWTHPSKYGKFLRLPVEILMHDHAGNPTWGWALSDAFPVQWSGPELQADGNTVAMESLELAHEGLTKIPGLPPESEGIGGLI</sequence>
<dbReference type="EMBL" id="FODV01000029">
    <property type="protein sequence ID" value="SEP26504.1"/>
    <property type="molecule type" value="Genomic_DNA"/>
</dbReference>
<dbReference type="PANTHER" id="PTHR38009:SF1">
    <property type="entry name" value="CONSERVED HYPOTHETICAL PHAGE TAIL PROTEIN"/>
    <property type="match status" value="1"/>
</dbReference>
<organism evidence="1 2">
    <name type="scientific">Halogranum amylolyticum</name>
    <dbReference type="NCBI Taxonomy" id="660520"/>
    <lineage>
        <taxon>Archaea</taxon>
        <taxon>Methanobacteriati</taxon>
        <taxon>Methanobacteriota</taxon>
        <taxon>Stenosarchaea group</taxon>
        <taxon>Halobacteria</taxon>
        <taxon>Halobacteriales</taxon>
        <taxon>Haloferacaceae</taxon>
    </lineage>
</organism>
<dbReference type="Pfam" id="PF06841">
    <property type="entry name" value="Phage_T4_gp19"/>
    <property type="match status" value="1"/>
</dbReference>
<proteinExistence type="predicted"/>
<protein>
    <submittedName>
        <fullName evidence="1">Conserved hypothetical phage tail region protein</fullName>
    </submittedName>
</protein>
<dbReference type="GO" id="GO:0005198">
    <property type="term" value="F:structural molecule activity"/>
    <property type="evidence" value="ECO:0007669"/>
    <property type="project" value="InterPro"/>
</dbReference>
<dbReference type="InterPro" id="IPR011747">
    <property type="entry name" value="CHP02241"/>
</dbReference>
<dbReference type="AlphaFoldDB" id="A0A1H8WFQ0"/>
<dbReference type="RefSeq" id="WP_089827828.1">
    <property type="nucleotide sequence ID" value="NZ_FODV01000029.1"/>
</dbReference>
<dbReference type="OrthoDB" id="141786at2157"/>
<accession>A0A1H8WFQ0</accession>
<dbReference type="PANTHER" id="PTHR38009">
    <property type="entry name" value="CONSERVED HYPOTHETICAL PHAGE TAIL PROTEIN"/>
    <property type="match status" value="1"/>
</dbReference>
<keyword evidence="2" id="KW-1185">Reference proteome</keyword>
<gene>
    <name evidence="1" type="ORF">SAMN04487948_12914</name>
</gene>
<dbReference type="NCBIfam" id="TIGR02241">
    <property type="entry name" value="conserved hypothetical phage tail region protein"/>
    <property type="match status" value="1"/>
</dbReference>
<dbReference type="Proteomes" id="UP000199126">
    <property type="component" value="Unassembled WGS sequence"/>
</dbReference>
<reference evidence="2" key="1">
    <citation type="submission" date="2016-10" db="EMBL/GenBank/DDBJ databases">
        <authorList>
            <person name="Varghese N."/>
            <person name="Submissions S."/>
        </authorList>
    </citation>
    <scope>NUCLEOTIDE SEQUENCE [LARGE SCALE GENOMIC DNA]</scope>
    <source>
        <strain evidence="2">CGMCC 1.10121</strain>
    </source>
</reference>
<evidence type="ECO:0000313" key="2">
    <source>
        <dbReference type="Proteomes" id="UP000199126"/>
    </source>
</evidence>
<name>A0A1H8WFQ0_9EURY</name>
<dbReference type="InterPro" id="IPR010667">
    <property type="entry name" value="Phage_T4_Gp19"/>
</dbReference>
<evidence type="ECO:0000313" key="1">
    <source>
        <dbReference type="EMBL" id="SEP26504.1"/>
    </source>
</evidence>